<dbReference type="OMA" id="NEWTANI"/>
<evidence type="ECO:0000256" key="5">
    <source>
        <dbReference type="ARBA" id="ARBA00023002"/>
    </source>
</evidence>
<comment type="caution">
    <text evidence="13">The sequence shown here is derived from an EMBL/GenBank/DDBJ whole genome shotgun (WGS) entry which is preliminary data.</text>
</comment>
<comment type="catalytic activity">
    <reaction evidence="10">
        <text>L-tyrosine + O2 = L-dopaquinone + H2O</text>
        <dbReference type="Rhea" id="RHEA:18117"/>
        <dbReference type="ChEBI" id="CHEBI:15377"/>
        <dbReference type="ChEBI" id="CHEBI:15379"/>
        <dbReference type="ChEBI" id="CHEBI:57924"/>
        <dbReference type="ChEBI" id="CHEBI:58315"/>
        <dbReference type="EC" id="1.14.18.1"/>
    </reaction>
</comment>
<evidence type="ECO:0000256" key="7">
    <source>
        <dbReference type="ARBA" id="ARBA00023033"/>
    </source>
</evidence>
<name>G4TM94_SERID</name>
<dbReference type="Gene3D" id="1.10.1280.10">
    <property type="entry name" value="Di-copper center containing domain from catechol oxidase"/>
    <property type="match status" value="1"/>
</dbReference>
<dbReference type="Proteomes" id="UP000007148">
    <property type="component" value="Unassembled WGS sequence"/>
</dbReference>
<evidence type="ECO:0000256" key="3">
    <source>
        <dbReference type="ARBA" id="ARBA00011906"/>
    </source>
</evidence>
<dbReference type="AlphaFoldDB" id="G4TM94"/>
<keyword evidence="6" id="KW-0186">Copper</keyword>
<feature type="domain" description="Tyrosinase copper-binding" evidence="12">
    <location>
        <begin position="279"/>
        <end position="290"/>
    </location>
</feature>
<dbReference type="SUPFAM" id="SSF48056">
    <property type="entry name" value="Di-copper centre-containing domain"/>
    <property type="match status" value="1"/>
</dbReference>
<evidence type="ECO:0000256" key="2">
    <source>
        <dbReference type="ARBA" id="ARBA00009928"/>
    </source>
</evidence>
<dbReference type="PANTHER" id="PTHR11474">
    <property type="entry name" value="TYROSINASE FAMILY MEMBER"/>
    <property type="match status" value="1"/>
</dbReference>
<dbReference type="GO" id="GO:0042438">
    <property type="term" value="P:melanin biosynthetic process"/>
    <property type="evidence" value="ECO:0007669"/>
    <property type="project" value="UniProtKB-KW"/>
</dbReference>
<comment type="similarity">
    <text evidence="2">Belongs to the tyrosinase family.</text>
</comment>
<dbReference type="InParanoid" id="G4TM94"/>
<dbReference type="InterPro" id="IPR008922">
    <property type="entry name" value="Di-copper_centre_dom_sf"/>
</dbReference>
<dbReference type="HOGENOM" id="CLU_013691_3_0_1"/>
<evidence type="ECO:0000256" key="4">
    <source>
        <dbReference type="ARBA" id="ARBA00022723"/>
    </source>
</evidence>
<dbReference type="Gene3D" id="2.60.310.20">
    <property type="match status" value="1"/>
</dbReference>
<evidence type="ECO:0000313" key="13">
    <source>
        <dbReference type="EMBL" id="CCA72437.1"/>
    </source>
</evidence>
<evidence type="ECO:0000259" key="12">
    <source>
        <dbReference type="PROSITE" id="PS00498"/>
    </source>
</evidence>
<feature type="domain" description="Tyrosinase copper-binding" evidence="11">
    <location>
        <begin position="78"/>
        <end position="95"/>
    </location>
</feature>
<dbReference type="PROSITE" id="PS00498">
    <property type="entry name" value="TYROSINASE_2"/>
    <property type="match status" value="1"/>
</dbReference>
<protein>
    <recommendedName>
        <fullName evidence="3">tyrosinase</fullName>
        <ecNumber evidence="3">1.14.18.1</ecNumber>
    </recommendedName>
</protein>
<dbReference type="EMBL" id="CAFZ01000164">
    <property type="protein sequence ID" value="CCA72437.1"/>
    <property type="molecule type" value="Genomic_DNA"/>
</dbReference>
<dbReference type="GO" id="GO:0046872">
    <property type="term" value="F:metal ion binding"/>
    <property type="evidence" value="ECO:0007669"/>
    <property type="project" value="UniProtKB-KW"/>
</dbReference>
<dbReference type="InterPro" id="IPR002227">
    <property type="entry name" value="Tyrosinase_Cu-bd"/>
</dbReference>
<evidence type="ECO:0000259" key="11">
    <source>
        <dbReference type="PROSITE" id="PS00497"/>
    </source>
</evidence>
<comment type="cofactor">
    <cofactor evidence="1">
        <name>Cu(2+)</name>
        <dbReference type="ChEBI" id="CHEBI:29036"/>
    </cofactor>
</comment>
<dbReference type="PRINTS" id="PR00092">
    <property type="entry name" value="TYROSINASE"/>
</dbReference>
<evidence type="ECO:0000256" key="6">
    <source>
        <dbReference type="ARBA" id="ARBA00023008"/>
    </source>
</evidence>
<keyword evidence="8" id="KW-0470">Melanin biosynthesis</keyword>
<keyword evidence="7 13" id="KW-0503">Monooxygenase</keyword>
<evidence type="ECO:0000256" key="8">
    <source>
        <dbReference type="ARBA" id="ARBA00023101"/>
    </source>
</evidence>
<dbReference type="GO" id="GO:0004503">
    <property type="term" value="F:tyrosinase activity"/>
    <property type="evidence" value="ECO:0007669"/>
    <property type="project" value="UniProtKB-EC"/>
</dbReference>
<sequence length="571" mass="64246">MVLTSGITGGRPVARQEIRVFYQDQDLMNLFLLGVIRLQEVDESKTISWFQIAGIHGRPYVAYDGAEPAVDGGGYCAHSTLQFPTWHRPYLALMEQEIYKCMIQVANEYTNSEKKAKYLEVAKKFPYWDWAANGDIPDFISQQLTVELDTPNGLKTVPNPLYQYKFQKKGTTFGTLPERAKVWDGYNYTLRSPRSNGQTVVSTPEDIERQMASNRADLRTRVYNLLVNSKGYWSFSHDGWSGNPPVTTRDSIESIHGNLHNFIGRQGGHMSSPDFAAFDPIFWFHHCNVDRLFAIWQDTRAMGYTYPELAKWSELKPQDKSVRLRIDVNLMYGSQAAPFAAIIPDLFKRTPEVNANTTVDPTKLSIIKEHKTSATPAKEVAAKAMSAQAQRVVSPPPSVAAPIVKEYNEWTANITVEKYAIRKPFLVHIFLGKFDTTTSNWATDPNLVGTWSIFANDLDTTQCANCRNAAEQHKLIAGSIPLTRAIMKKGYELGALNREKIVPFLTNELHWRVTSLAQEDIKREDIPSLKVSVSRSVVVIPETLSEFPVWKPPVQEPTITIGRPGGAAEGE</sequence>
<dbReference type="InterPro" id="IPR050316">
    <property type="entry name" value="Tyrosinase/Hemocyanin"/>
</dbReference>
<evidence type="ECO:0000256" key="10">
    <source>
        <dbReference type="ARBA" id="ARBA00048881"/>
    </source>
</evidence>
<keyword evidence="5" id="KW-0560">Oxidoreductase</keyword>
<keyword evidence="4" id="KW-0479">Metal-binding</keyword>
<dbReference type="PANTHER" id="PTHR11474:SF76">
    <property type="entry name" value="SHKT DOMAIN-CONTAINING PROTEIN"/>
    <property type="match status" value="1"/>
</dbReference>
<dbReference type="STRING" id="1109443.G4TM94"/>
<dbReference type="Pfam" id="PF18132">
    <property type="entry name" value="Tyrosinase_C"/>
    <property type="match status" value="1"/>
</dbReference>
<organism evidence="13 14">
    <name type="scientific">Serendipita indica (strain DSM 11827)</name>
    <name type="common">Root endophyte fungus</name>
    <name type="synonym">Piriformospora indica</name>
    <dbReference type="NCBI Taxonomy" id="1109443"/>
    <lineage>
        <taxon>Eukaryota</taxon>
        <taxon>Fungi</taxon>
        <taxon>Dikarya</taxon>
        <taxon>Basidiomycota</taxon>
        <taxon>Agaricomycotina</taxon>
        <taxon>Agaricomycetes</taxon>
        <taxon>Sebacinales</taxon>
        <taxon>Serendipitaceae</taxon>
        <taxon>Serendipita</taxon>
    </lineage>
</organism>
<reference evidence="13 14" key="1">
    <citation type="journal article" date="2011" name="PLoS Pathog.">
        <title>Endophytic Life Strategies Decoded by Genome and Transcriptome Analyses of the Mutualistic Root Symbiont Piriformospora indica.</title>
        <authorList>
            <person name="Zuccaro A."/>
            <person name="Lahrmann U."/>
            <person name="Guldener U."/>
            <person name="Langen G."/>
            <person name="Pfiffi S."/>
            <person name="Biedenkopf D."/>
            <person name="Wong P."/>
            <person name="Samans B."/>
            <person name="Grimm C."/>
            <person name="Basiewicz M."/>
            <person name="Murat C."/>
            <person name="Martin F."/>
            <person name="Kogel K.H."/>
        </authorList>
    </citation>
    <scope>NUCLEOTIDE SEQUENCE [LARGE SCALE GENOMIC DNA]</scope>
    <source>
        <strain evidence="13 14">DSM 11827</strain>
    </source>
</reference>
<comment type="catalytic activity">
    <reaction evidence="9">
        <text>2 L-dopa + O2 = 2 L-dopaquinone + 2 H2O</text>
        <dbReference type="Rhea" id="RHEA:34287"/>
        <dbReference type="ChEBI" id="CHEBI:15377"/>
        <dbReference type="ChEBI" id="CHEBI:15379"/>
        <dbReference type="ChEBI" id="CHEBI:57504"/>
        <dbReference type="ChEBI" id="CHEBI:57924"/>
        <dbReference type="EC" id="1.14.18.1"/>
    </reaction>
</comment>
<dbReference type="InterPro" id="IPR041640">
    <property type="entry name" value="Tyrosinase_C"/>
</dbReference>
<evidence type="ECO:0000256" key="9">
    <source>
        <dbReference type="ARBA" id="ARBA00048233"/>
    </source>
</evidence>
<dbReference type="eggNOG" id="ENOG502R1BY">
    <property type="taxonomic scope" value="Eukaryota"/>
</dbReference>
<proteinExistence type="inferred from homology"/>
<evidence type="ECO:0000256" key="1">
    <source>
        <dbReference type="ARBA" id="ARBA00001973"/>
    </source>
</evidence>
<accession>G4TM94</accession>
<dbReference type="EC" id="1.14.18.1" evidence="3"/>
<keyword evidence="14" id="KW-1185">Reference proteome</keyword>
<dbReference type="PROSITE" id="PS00497">
    <property type="entry name" value="TYROSINASE_1"/>
    <property type="match status" value="1"/>
</dbReference>
<gene>
    <name evidence="13" type="ORF">PIIN_06373</name>
</gene>
<dbReference type="OrthoDB" id="6132182at2759"/>
<dbReference type="Pfam" id="PF00264">
    <property type="entry name" value="Tyrosinase"/>
    <property type="match status" value="1"/>
</dbReference>
<evidence type="ECO:0000313" key="14">
    <source>
        <dbReference type="Proteomes" id="UP000007148"/>
    </source>
</evidence>